<comment type="caution">
    <text evidence="1">The sequence shown here is derived from an EMBL/GenBank/DDBJ whole genome shotgun (WGS) entry which is preliminary data.</text>
</comment>
<dbReference type="Proteomes" id="UP000199042">
    <property type="component" value="Unassembled WGS sequence"/>
</dbReference>
<protein>
    <recommendedName>
        <fullName evidence="3">Tail fiber protein</fullName>
    </recommendedName>
</protein>
<dbReference type="RefSeq" id="WP_086986743.1">
    <property type="nucleotide sequence ID" value="NZ_FJNA01000002.1"/>
</dbReference>
<dbReference type="EMBL" id="FNQH01000001">
    <property type="protein sequence ID" value="SDZ94020.1"/>
    <property type="molecule type" value="Genomic_DNA"/>
</dbReference>
<sequence length="178" mass="19317">MAYIKQSWGDYDDTKSEAQNAANGAVVTADRMNHMENGIANAVDKLTFDKLEADSKAIGVQLSERAIVESGGNEADGYYTKYGNGDIEFWGKIDLYGTFSTGSVATFTKTLPFSCVNPVQVVLTGSMYDGSGAFSDFRAGAYRNGSNVNGFFGHVRCEFAASTQSYMGVHYQGKGRWK</sequence>
<proteinExistence type="predicted"/>
<gene>
    <name evidence="1" type="ORF">SAMN04488525_101677</name>
</gene>
<evidence type="ECO:0000313" key="1">
    <source>
        <dbReference type="EMBL" id="SDZ94020.1"/>
    </source>
</evidence>
<name>A0AB37ZX99_9LACT</name>
<evidence type="ECO:0008006" key="3">
    <source>
        <dbReference type="Google" id="ProtNLM"/>
    </source>
</evidence>
<keyword evidence="2" id="KW-1185">Reference proteome</keyword>
<dbReference type="AlphaFoldDB" id="A0AB37ZX99"/>
<evidence type="ECO:0000313" key="2">
    <source>
        <dbReference type="Proteomes" id="UP000199042"/>
    </source>
</evidence>
<reference evidence="1 2" key="1">
    <citation type="submission" date="2016-10" db="EMBL/GenBank/DDBJ databases">
        <authorList>
            <person name="Varghese N."/>
            <person name="Submissions S."/>
        </authorList>
    </citation>
    <scope>NUCLEOTIDE SEQUENCE [LARGE SCALE GENOMIC DNA]</scope>
    <source>
        <strain evidence="1 2">DSM 14526</strain>
    </source>
</reference>
<accession>A0AB37ZX99</accession>
<organism evidence="1 2">
    <name type="scientific">Trichococcus collinsii</name>
    <dbReference type="NCBI Taxonomy" id="157076"/>
    <lineage>
        <taxon>Bacteria</taxon>
        <taxon>Bacillati</taxon>
        <taxon>Bacillota</taxon>
        <taxon>Bacilli</taxon>
        <taxon>Lactobacillales</taxon>
        <taxon>Carnobacteriaceae</taxon>
        <taxon>Trichococcus</taxon>
    </lineage>
</organism>